<evidence type="ECO:0000256" key="7">
    <source>
        <dbReference type="SAM" id="MobiDB-lite"/>
    </source>
</evidence>
<dbReference type="PROSITE" id="PS00149">
    <property type="entry name" value="SULFATASE_2"/>
    <property type="match status" value="1"/>
</dbReference>
<dbReference type="InterPro" id="IPR000917">
    <property type="entry name" value="Sulfatase_N"/>
</dbReference>
<dbReference type="PANTHER" id="PTHR45953">
    <property type="entry name" value="IDURONATE 2-SULFATASE"/>
    <property type="match status" value="1"/>
</dbReference>
<dbReference type="PANTHER" id="PTHR45953:SF1">
    <property type="entry name" value="IDURONATE 2-SULFATASE"/>
    <property type="match status" value="1"/>
</dbReference>
<evidence type="ECO:0000259" key="8">
    <source>
        <dbReference type="Pfam" id="PF00884"/>
    </source>
</evidence>
<keyword evidence="4" id="KW-0732">Signal</keyword>
<protein>
    <submittedName>
        <fullName evidence="9">Sulfatase</fullName>
    </submittedName>
</protein>
<evidence type="ECO:0000256" key="2">
    <source>
        <dbReference type="ARBA" id="ARBA00008779"/>
    </source>
</evidence>
<keyword evidence="6" id="KW-0106">Calcium</keyword>
<comment type="cofactor">
    <cofactor evidence="1">
        <name>Ca(2+)</name>
        <dbReference type="ChEBI" id="CHEBI:29108"/>
    </cofactor>
</comment>
<feature type="domain" description="Sulfatase N-terminal" evidence="8">
    <location>
        <begin position="58"/>
        <end position="398"/>
    </location>
</feature>
<proteinExistence type="inferred from homology"/>
<dbReference type="GO" id="GO:0005737">
    <property type="term" value="C:cytoplasm"/>
    <property type="evidence" value="ECO:0007669"/>
    <property type="project" value="TreeGrafter"/>
</dbReference>
<accession>B9XFH1</accession>
<dbReference type="GO" id="GO:0004423">
    <property type="term" value="F:iduronate-2-sulfatase activity"/>
    <property type="evidence" value="ECO:0007669"/>
    <property type="project" value="InterPro"/>
</dbReference>
<keyword evidence="10" id="KW-1185">Reference proteome</keyword>
<dbReference type="Pfam" id="PF00884">
    <property type="entry name" value="Sulfatase"/>
    <property type="match status" value="1"/>
</dbReference>
<keyword evidence="5" id="KW-0378">Hydrolase</keyword>
<dbReference type="CDD" id="cd16030">
    <property type="entry name" value="iduronate-2-sulfatase"/>
    <property type="match status" value="1"/>
</dbReference>
<evidence type="ECO:0000256" key="4">
    <source>
        <dbReference type="ARBA" id="ARBA00022729"/>
    </source>
</evidence>
<reference evidence="9 10" key="1">
    <citation type="journal article" date="2011" name="J. Bacteriol.">
        <title>Genome sequence of 'Pedosphaera parvula' Ellin514, an aerobic Verrucomicrobial isolate from pasture soil.</title>
        <authorList>
            <person name="Kant R."/>
            <person name="van Passel M.W."/>
            <person name="Sangwan P."/>
            <person name="Palva A."/>
            <person name="Lucas S."/>
            <person name="Copeland A."/>
            <person name="Lapidus A."/>
            <person name="Glavina Del Rio T."/>
            <person name="Dalin E."/>
            <person name="Tice H."/>
            <person name="Bruce D."/>
            <person name="Goodwin L."/>
            <person name="Pitluck S."/>
            <person name="Chertkov O."/>
            <person name="Larimer F.W."/>
            <person name="Land M.L."/>
            <person name="Hauser L."/>
            <person name="Brettin T.S."/>
            <person name="Detter J.C."/>
            <person name="Han S."/>
            <person name="de Vos W.M."/>
            <person name="Janssen P.H."/>
            <person name="Smidt H."/>
        </authorList>
    </citation>
    <scope>NUCLEOTIDE SEQUENCE [LARGE SCALE GENOMIC DNA]</scope>
    <source>
        <strain evidence="9 10">Ellin514</strain>
    </source>
</reference>
<evidence type="ECO:0000313" key="9">
    <source>
        <dbReference type="EMBL" id="EEF61335.1"/>
    </source>
</evidence>
<dbReference type="GO" id="GO:0046872">
    <property type="term" value="F:metal ion binding"/>
    <property type="evidence" value="ECO:0007669"/>
    <property type="project" value="UniProtKB-KW"/>
</dbReference>
<keyword evidence="3" id="KW-0479">Metal-binding</keyword>
<feature type="region of interest" description="Disordered" evidence="7">
    <location>
        <begin position="491"/>
        <end position="510"/>
    </location>
</feature>
<comment type="similarity">
    <text evidence="2">Belongs to the sulfatase family.</text>
</comment>
<dbReference type="STRING" id="320771.Cflav_PD4356"/>
<dbReference type="EMBL" id="ABOX02000010">
    <property type="protein sequence ID" value="EEF61335.1"/>
    <property type="molecule type" value="Genomic_DNA"/>
</dbReference>
<dbReference type="SUPFAM" id="SSF53649">
    <property type="entry name" value="Alkaline phosphatase-like"/>
    <property type="match status" value="1"/>
</dbReference>
<dbReference type="AlphaFoldDB" id="B9XFH1"/>
<evidence type="ECO:0000256" key="3">
    <source>
        <dbReference type="ARBA" id="ARBA00022723"/>
    </source>
</evidence>
<name>B9XFH1_PEDPL</name>
<evidence type="ECO:0000313" key="10">
    <source>
        <dbReference type="Proteomes" id="UP000003688"/>
    </source>
</evidence>
<evidence type="ECO:0000256" key="5">
    <source>
        <dbReference type="ARBA" id="ARBA00022801"/>
    </source>
</evidence>
<gene>
    <name evidence="9" type="ORF">Cflav_PD4356</name>
</gene>
<evidence type="ECO:0000256" key="1">
    <source>
        <dbReference type="ARBA" id="ARBA00001913"/>
    </source>
</evidence>
<dbReference type="InterPro" id="IPR024607">
    <property type="entry name" value="Sulfatase_CS"/>
</dbReference>
<sequence length="510" mass="57634" precursor="true">MSSLPHAVLDSLTRIDTIKTMTSSAKPYIQVVRVFIFSLVALLFCVQSNAADSDKKYNVLFIAIDDLNTSLGCYDHPLVKSPNIDRLAQKGVRFDRAYCQYPLCNPSRSSLLGGVRPDTSKIYGNGMPIRKVFPDIVTLPQLFKNNGYYSARVGKIYHYGVPGDIGTSGLDDKPSWNEFVNPRGRDKDEEADVINFTPFVHNLGASLAYLQIGGTDEEETDGKVATETIRLLREHKDKPFFIAAGFYRPHVPDIATKKYFDLYPKEKIELPIGPKEHFKDIPEMALTVKPLNYGLTDDQLRLFKRAYFASISFVDAQVGRVLNELENLKLADKTIVVCFGDHGWLLGEHGQWQKQSLFDESVHVPLMVYLPGAKGNGKVSPRTVELLDIYPTLADLCGLQPPSNLEGISLRPLLSEPAGTWDHPAYTQVLHKQNMGRSVRTERWRYNEWNYGKDGAQLYDHDNDPHEWHNLANDPKYVTEKEKLQKLLQAKFPVPNDQQPARKVSEAKQP</sequence>
<evidence type="ECO:0000256" key="6">
    <source>
        <dbReference type="ARBA" id="ARBA00022837"/>
    </source>
</evidence>
<dbReference type="Proteomes" id="UP000003688">
    <property type="component" value="Unassembled WGS sequence"/>
</dbReference>
<dbReference type="Gene3D" id="3.40.720.10">
    <property type="entry name" value="Alkaline Phosphatase, subunit A"/>
    <property type="match status" value="1"/>
</dbReference>
<dbReference type="InterPro" id="IPR017850">
    <property type="entry name" value="Alkaline_phosphatase_core_sf"/>
</dbReference>
<organism evidence="9 10">
    <name type="scientific">Pedosphaera parvula (strain Ellin514)</name>
    <dbReference type="NCBI Taxonomy" id="320771"/>
    <lineage>
        <taxon>Bacteria</taxon>
        <taxon>Pseudomonadati</taxon>
        <taxon>Verrucomicrobiota</taxon>
        <taxon>Pedosphaerae</taxon>
        <taxon>Pedosphaerales</taxon>
        <taxon>Pedosphaeraceae</taxon>
        <taxon>Pedosphaera</taxon>
    </lineage>
</organism>
<comment type="caution">
    <text evidence="9">The sequence shown here is derived from an EMBL/GenBank/DDBJ whole genome shotgun (WGS) entry which is preliminary data.</text>
</comment>
<dbReference type="InterPro" id="IPR035874">
    <property type="entry name" value="IDS"/>
</dbReference>